<dbReference type="Proteomes" id="UP000694232">
    <property type="component" value="Chromosome 1"/>
</dbReference>
<accession>A0A975U8E9</accession>
<name>A0A975U8E9_9VIBR</name>
<evidence type="ECO:0000259" key="3">
    <source>
        <dbReference type="Pfam" id="PF00437"/>
    </source>
</evidence>
<organism evidence="4 5">
    <name type="scientific">Vibrio ostreae</name>
    <dbReference type="NCBI Taxonomy" id="2841925"/>
    <lineage>
        <taxon>Bacteria</taxon>
        <taxon>Pseudomonadati</taxon>
        <taxon>Pseudomonadota</taxon>
        <taxon>Gammaproteobacteria</taxon>
        <taxon>Vibrionales</taxon>
        <taxon>Vibrionaceae</taxon>
        <taxon>Vibrio</taxon>
    </lineage>
</organism>
<dbReference type="InterPro" id="IPR050921">
    <property type="entry name" value="T4SS_GSP_E_ATPase"/>
</dbReference>
<dbReference type="AlphaFoldDB" id="A0A975U8E9"/>
<proteinExistence type="inferred from homology"/>
<evidence type="ECO:0000313" key="4">
    <source>
        <dbReference type="EMBL" id="QXO16850.1"/>
    </source>
</evidence>
<dbReference type="Pfam" id="PF00437">
    <property type="entry name" value="T2SSE"/>
    <property type="match status" value="1"/>
</dbReference>
<feature type="region of interest" description="Disordered" evidence="2">
    <location>
        <begin position="28"/>
        <end position="57"/>
    </location>
</feature>
<keyword evidence="5" id="KW-1185">Reference proteome</keyword>
<evidence type="ECO:0000256" key="2">
    <source>
        <dbReference type="SAM" id="MobiDB-lite"/>
    </source>
</evidence>
<dbReference type="PANTHER" id="PTHR30486:SF15">
    <property type="entry name" value="TYPE II_IV SECRETION SYSTEM ATPASE"/>
    <property type="match status" value="1"/>
</dbReference>
<feature type="compositionally biased region" description="Polar residues" evidence="2">
    <location>
        <begin position="28"/>
        <end position="43"/>
    </location>
</feature>
<sequence>MFFKRKNINSEYQDKVLSSESIVQVESDTQKTANSSESVQGSNPIERKLREAEAKNREIDEARRQLEQELATKHYYHQRLLETMDLALLSSLEKGRAKKDLHDAVVQLMSEDQTHALSAEGRKRIIKQIEDEVFGLGPLEPLLCDTSVSDILVNGPKSVYVERRGKLERTPYTFLDDRHLRNIIDRIVSRVGRRIDESSPMVDARLEDGSRVNAIIPPLALDGPSLSIRRFAVDKLTMDNLLNFNSISEPMARFVEAAVQGELNILISGGTGSGKTTTLNIFSGFIPKEDRIVTIEDSAELQLQQPHVVRLETRPANLEGKGEITQRDLVKNSLRMRPDRIVLGEVRGSEAVDMLAAMNTGHDGSLATIHANTPRDALSRVENMFSMAGWNIPTKNLRAQIASAIHLVVQMERQEDGKRRMVSVTEINGMEGDVITMSEIFKFQRQGIDEDGNVVGFYTATGVIPQCYDALSKRGLTLPHEIFNETHH</sequence>
<dbReference type="PANTHER" id="PTHR30486">
    <property type="entry name" value="TWITCHING MOTILITY PROTEIN PILT"/>
    <property type="match status" value="1"/>
</dbReference>
<comment type="similarity">
    <text evidence="1">Belongs to the GSP E family.</text>
</comment>
<feature type="compositionally biased region" description="Basic and acidic residues" evidence="2">
    <location>
        <begin position="45"/>
        <end position="57"/>
    </location>
</feature>
<dbReference type="GO" id="GO:0016887">
    <property type="term" value="F:ATP hydrolysis activity"/>
    <property type="evidence" value="ECO:0007669"/>
    <property type="project" value="InterPro"/>
</dbReference>
<dbReference type="EMBL" id="CP076643">
    <property type="protein sequence ID" value="QXO16850.1"/>
    <property type="molecule type" value="Genomic_DNA"/>
</dbReference>
<reference evidence="4" key="1">
    <citation type="submission" date="2021-06" db="EMBL/GenBank/DDBJ databases">
        <title>Vibrio nov. sp., novel gut bacterium isolated from Yellow Sea oyster.</title>
        <authorList>
            <person name="Muhammad N."/>
            <person name="Nguyen T.H."/>
            <person name="Lee Y.-J."/>
            <person name="Ko J."/>
            <person name="Kim S.-G."/>
        </authorList>
    </citation>
    <scope>NUCLEOTIDE SEQUENCE</scope>
    <source>
        <strain evidence="4">OG9-811</strain>
    </source>
</reference>
<dbReference type="InterPro" id="IPR001482">
    <property type="entry name" value="T2SS/T4SS_dom"/>
</dbReference>
<protein>
    <submittedName>
        <fullName evidence="4">CpaF family protein</fullName>
    </submittedName>
</protein>
<evidence type="ECO:0000313" key="5">
    <source>
        <dbReference type="Proteomes" id="UP000694232"/>
    </source>
</evidence>
<dbReference type="KEGG" id="vos:KNV97_15410"/>
<dbReference type="CDD" id="cd01130">
    <property type="entry name" value="VirB11-like_ATPase"/>
    <property type="match status" value="1"/>
</dbReference>
<evidence type="ECO:0000256" key="1">
    <source>
        <dbReference type="ARBA" id="ARBA00006611"/>
    </source>
</evidence>
<gene>
    <name evidence="4" type="ORF">KNV97_15410</name>
</gene>
<dbReference type="RefSeq" id="WP_218562272.1">
    <property type="nucleotide sequence ID" value="NZ_CP076643.1"/>
</dbReference>
<feature type="domain" description="Bacterial type II secretion system protein E" evidence="3">
    <location>
        <begin position="136"/>
        <end position="413"/>
    </location>
</feature>